<keyword evidence="1" id="KW-0472">Membrane</keyword>
<dbReference type="Proteomes" id="UP000005286">
    <property type="component" value="Unassembled WGS sequence"/>
</dbReference>
<sequence length="55" mass="5602">MNLQSIIVLVVIVAACAYVIYTRFIAEDGHGGCKDCAACASGKSNSKSKSCGCGS</sequence>
<comment type="caution">
    <text evidence="2">The sequence shown here is derived from an EMBL/GenBank/DDBJ whole genome shotgun (WGS) entry which is preliminary data.</text>
</comment>
<evidence type="ECO:0000313" key="2">
    <source>
        <dbReference type="EMBL" id="EGC82862.1"/>
    </source>
</evidence>
<dbReference type="eggNOG" id="ENOG5030GI8">
    <property type="taxonomic scope" value="Bacteria"/>
</dbReference>
<protein>
    <recommendedName>
        <fullName evidence="4">FeoB-associated Cys-rich membrane protein</fullName>
    </recommendedName>
</protein>
<dbReference type="RefSeq" id="WP_004833874.1">
    <property type="nucleotide sequence ID" value="NZ_AEXM01000004.1"/>
</dbReference>
<proteinExistence type="predicted"/>
<keyword evidence="1" id="KW-1133">Transmembrane helix</keyword>
<organism evidence="2 3">
    <name type="scientific">Anaerococcus prevotii ACS-065-V-Col13</name>
    <dbReference type="NCBI Taxonomy" id="879305"/>
    <lineage>
        <taxon>Bacteria</taxon>
        <taxon>Bacillati</taxon>
        <taxon>Bacillota</taxon>
        <taxon>Tissierellia</taxon>
        <taxon>Tissierellales</taxon>
        <taxon>Peptoniphilaceae</taxon>
        <taxon>Anaerococcus</taxon>
    </lineage>
</organism>
<evidence type="ECO:0000256" key="1">
    <source>
        <dbReference type="SAM" id="Phobius"/>
    </source>
</evidence>
<dbReference type="PATRIC" id="fig|879305.3.peg.121"/>
<dbReference type="STRING" id="879305.HMPREF9290_0471"/>
<dbReference type="AlphaFoldDB" id="F0GTJ0"/>
<gene>
    <name evidence="2" type="ORF">HMPREF9290_0471</name>
</gene>
<evidence type="ECO:0000313" key="3">
    <source>
        <dbReference type="Proteomes" id="UP000005286"/>
    </source>
</evidence>
<dbReference type="EMBL" id="AEXM01000004">
    <property type="protein sequence ID" value="EGC82862.1"/>
    <property type="molecule type" value="Genomic_DNA"/>
</dbReference>
<reference evidence="2 3" key="1">
    <citation type="submission" date="2011-01" db="EMBL/GenBank/DDBJ databases">
        <authorList>
            <person name="Durkin A.S."/>
            <person name="Madupu R."/>
            <person name="Torralba M."/>
            <person name="Gillis M."/>
            <person name="Methe B."/>
            <person name="Sutton G."/>
            <person name="Nelson K.E."/>
        </authorList>
    </citation>
    <scope>NUCLEOTIDE SEQUENCE [LARGE SCALE GENOMIC DNA]</scope>
    <source>
        <strain evidence="2 3">ACS-065-V-Col13</strain>
    </source>
</reference>
<evidence type="ECO:0008006" key="4">
    <source>
        <dbReference type="Google" id="ProtNLM"/>
    </source>
</evidence>
<feature type="transmembrane region" description="Helical" evidence="1">
    <location>
        <begin position="6"/>
        <end position="24"/>
    </location>
</feature>
<keyword evidence="1" id="KW-0812">Transmembrane</keyword>
<accession>F0GTJ0</accession>
<keyword evidence="3" id="KW-1185">Reference proteome</keyword>
<name>F0GTJ0_9FIRM</name>